<protein>
    <submittedName>
        <fullName evidence="2">Uncharacterized protein</fullName>
    </submittedName>
</protein>
<accession>A0A5M9ZIP6</accession>
<dbReference type="Proteomes" id="UP000410049">
    <property type="component" value="Unassembled WGS sequence"/>
</dbReference>
<gene>
    <name evidence="2" type="ORF">EMO91_08630</name>
</gene>
<evidence type="ECO:0000313" key="3">
    <source>
        <dbReference type="Proteomes" id="UP000410049"/>
    </source>
</evidence>
<sequence>METSAINGESVPADDVRQPDTGQDQACPRREVKAPETTCSHSEPLLDWPISRAYCLIPVRVERTRGTPKGGHAMTGFNASAFVSARIISPSSLAD</sequence>
<proteinExistence type="predicted"/>
<organism evidence="2 3">
    <name type="scientific">Bifidobacterium myosotis</name>
    <dbReference type="NCBI Taxonomy" id="1630166"/>
    <lineage>
        <taxon>Bacteria</taxon>
        <taxon>Bacillati</taxon>
        <taxon>Actinomycetota</taxon>
        <taxon>Actinomycetes</taxon>
        <taxon>Bifidobacteriales</taxon>
        <taxon>Bifidobacteriaceae</taxon>
        <taxon>Bifidobacterium</taxon>
    </lineage>
</organism>
<dbReference type="EMBL" id="RZUH01000006">
    <property type="protein sequence ID" value="KAA8827466.1"/>
    <property type="molecule type" value="Genomic_DNA"/>
</dbReference>
<name>A0A5M9ZIP6_9BIFI</name>
<evidence type="ECO:0000256" key="1">
    <source>
        <dbReference type="SAM" id="MobiDB-lite"/>
    </source>
</evidence>
<comment type="caution">
    <text evidence="2">The sequence shown here is derived from an EMBL/GenBank/DDBJ whole genome shotgun (WGS) entry which is preliminary data.</text>
</comment>
<reference evidence="2 3" key="1">
    <citation type="journal article" date="2019" name="Syst. Appl. Microbiol.">
        <title>Characterization of Bifidobacterium species in feaces of the Egyptian fruit bat: Description of B. vespertilionis sp. nov. and B. rousetti sp. nov.</title>
        <authorList>
            <person name="Modesto M."/>
            <person name="Satti M."/>
            <person name="Watanabe K."/>
            <person name="Puglisi E."/>
            <person name="Morelli L."/>
            <person name="Huang C.-H."/>
            <person name="Liou J.-S."/>
            <person name="Miyashita M."/>
            <person name="Tamura T."/>
            <person name="Saito S."/>
            <person name="Mori K."/>
            <person name="Huang L."/>
            <person name="Sciavilla P."/>
            <person name="Sandri C."/>
            <person name="Spiezio C."/>
            <person name="Vitali F."/>
            <person name="Cavalieri D."/>
            <person name="Perpetuini G."/>
            <person name="Tofalo R."/>
            <person name="Bonetti A."/>
            <person name="Arita M."/>
            <person name="Mattarelli P."/>
        </authorList>
    </citation>
    <scope>NUCLEOTIDE SEQUENCE [LARGE SCALE GENOMIC DNA]</scope>
    <source>
        <strain evidence="2 3">RST17</strain>
    </source>
</reference>
<feature type="region of interest" description="Disordered" evidence="1">
    <location>
        <begin position="1"/>
        <end position="42"/>
    </location>
</feature>
<dbReference type="AlphaFoldDB" id="A0A5M9ZIP6"/>
<evidence type="ECO:0000313" key="2">
    <source>
        <dbReference type="EMBL" id="KAA8827466.1"/>
    </source>
</evidence>